<evidence type="ECO:0000256" key="1">
    <source>
        <dbReference type="SAM" id="MobiDB-lite"/>
    </source>
</evidence>
<dbReference type="InterPro" id="IPR009004">
    <property type="entry name" value="Transposase_Mu_C"/>
</dbReference>
<dbReference type="InterPro" id="IPR036397">
    <property type="entry name" value="RNaseH_sf"/>
</dbReference>
<dbReference type="PANTHER" id="PTHR35004:SF6">
    <property type="entry name" value="TRANSPOSASE"/>
    <property type="match status" value="1"/>
</dbReference>
<accession>A0ABZ2T0Q2</accession>
<sequence length="481" mass="55881">MKRSDYEPLSYFNDEQRAAAVDIYKIIKPNIIGEVSLSRISNETTIPLRTLQRWKNGYQKYGLSGLIRSPRSDSGSTKVDTTVQSLIENTRLNYRRISIATIHRKVSAQCNQQSLPVSSYKQVYRIVKSMPNSIIELAHHGVKSYSEKYDLIYIREAEKPNEFWQADHTLLDIEVLDGKMQRRRPWLSVIMDDYSRAIAGYFISFDAPSAIYTALMLHQAIWRKENSEWPICGIPEIFYTDHGSDFTSRHLEQVAMDLKIRLVFSKKGVPRGRGKIERFFLSINQLLLESLPGYTKNRTTEKLLTIQELEKKIEYFLIYDYNHRIHSSTQKTPVNNWNRSGFLPQMPESLEDLDLLLLHVSKSRKVHSDGIRFQGFCYINTNLSAYVGEFVQIRYNPQDLAEVRVFFQNKYPSTAISPELSDVTVDIKDIVAARSKRKQQLKNQVSEIKSVADTLLEEKAKEPAKKNRKDKKSKLKRYFND</sequence>
<keyword evidence="4" id="KW-1185">Reference proteome</keyword>
<protein>
    <recommendedName>
        <fullName evidence="2">Integrase catalytic domain-containing protein</fullName>
    </recommendedName>
</protein>
<dbReference type="PROSITE" id="PS50994">
    <property type="entry name" value="INTEGRASE"/>
    <property type="match status" value="1"/>
</dbReference>
<dbReference type="InterPro" id="IPR012337">
    <property type="entry name" value="RNaseH-like_sf"/>
</dbReference>
<evidence type="ECO:0000313" key="3">
    <source>
        <dbReference type="EMBL" id="WYJ84976.1"/>
    </source>
</evidence>
<dbReference type="Pfam" id="PF09299">
    <property type="entry name" value="Mu-transpos_C"/>
    <property type="match status" value="1"/>
</dbReference>
<feature type="compositionally biased region" description="Basic residues" evidence="1">
    <location>
        <begin position="466"/>
        <end position="481"/>
    </location>
</feature>
<dbReference type="InterPro" id="IPR001584">
    <property type="entry name" value="Integrase_cat-core"/>
</dbReference>
<feature type="domain" description="Integrase catalytic" evidence="2">
    <location>
        <begin position="156"/>
        <end position="341"/>
    </location>
</feature>
<evidence type="ECO:0000259" key="2">
    <source>
        <dbReference type="PROSITE" id="PS50994"/>
    </source>
</evidence>
<gene>
    <name evidence="3" type="ORF">A5866_000034</name>
</gene>
<dbReference type="SUPFAM" id="SSF50610">
    <property type="entry name" value="mu transposase, C-terminal domain"/>
    <property type="match status" value="1"/>
</dbReference>
<feature type="region of interest" description="Disordered" evidence="1">
    <location>
        <begin position="459"/>
        <end position="481"/>
    </location>
</feature>
<reference evidence="4" key="1">
    <citation type="submission" date="2017-05" db="EMBL/GenBank/DDBJ databases">
        <title>The Genome Sequence of EEnterococcus faecalis 9F2_4866.</title>
        <authorList>
            <consortium name="The Broad Institute Genomics Platform"/>
            <consortium name="The Broad Institute Genomic Center for Infectious Diseases"/>
            <person name="Earl A."/>
            <person name="Manson A."/>
            <person name="Schwartman J."/>
            <person name="Gilmore M."/>
            <person name="Abouelleil A."/>
            <person name="Cao P."/>
            <person name="Chapman S."/>
            <person name="Cusick C."/>
            <person name="Shea T."/>
            <person name="Young S."/>
            <person name="Neafsey D."/>
            <person name="Nusbaum C."/>
            <person name="Birren B."/>
        </authorList>
    </citation>
    <scope>NUCLEOTIDE SEQUENCE [LARGE SCALE GENOMIC DNA]</scope>
    <source>
        <strain evidence="4">12C11_DIV0727</strain>
    </source>
</reference>
<dbReference type="EMBL" id="CP147248">
    <property type="protein sequence ID" value="WYJ84976.1"/>
    <property type="molecule type" value="Genomic_DNA"/>
</dbReference>
<dbReference type="Pfam" id="PF00665">
    <property type="entry name" value="rve"/>
    <property type="match status" value="1"/>
</dbReference>
<organism evidence="3 4">
    <name type="scientific">Candidatus Enterococcus lemimoniae</name>
    <dbReference type="NCBI Taxonomy" id="1834167"/>
    <lineage>
        <taxon>Bacteria</taxon>
        <taxon>Bacillati</taxon>
        <taxon>Bacillota</taxon>
        <taxon>Bacilli</taxon>
        <taxon>Lactobacillales</taxon>
        <taxon>Enterococcaceae</taxon>
        <taxon>Enterococcus</taxon>
    </lineage>
</organism>
<evidence type="ECO:0000313" key="4">
    <source>
        <dbReference type="Proteomes" id="UP000195080"/>
    </source>
</evidence>
<dbReference type="Gene3D" id="3.30.420.10">
    <property type="entry name" value="Ribonuclease H-like superfamily/Ribonuclease H"/>
    <property type="match status" value="1"/>
</dbReference>
<dbReference type="SUPFAM" id="SSF53098">
    <property type="entry name" value="Ribonuclease H-like"/>
    <property type="match status" value="1"/>
</dbReference>
<dbReference type="RefSeq" id="WP_086444721.1">
    <property type="nucleotide sequence ID" value="NZ_CP147248.1"/>
</dbReference>
<name>A0ABZ2T0Q2_9ENTE</name>
<proteinExistence type="predicted"/>
<dbReference type="PANTHER" id="PTHR35004">
    <property type="entry name" value="TRANSPOSASE RV3428C-RELATED"/>
    <property type="match status" value="1"/>
</dbReference>
<dbReference type="Proteomes" id="UP000195080">
    <property type="component" value="Chromosome"/>
</dbReference>
<dbReference type="InterPro" id="IPR015378">
    <property type="entry name" value="Transposase-like_Mu_C"/>
</dbReference>